<reference evidence="2 3" key="1">
    <citation type="journal article" date="2020" name="Microorganisms">
        <title>Simultaneous Genome Sequencing of Prosthecochloris ethylica and Desulfuromonas acetoxidans within a Syntrophic Mixture Reveals Unique Pili and Protein Interactions.</title>
        <authorList>
            <person name="Kyndt J.A."/>
            <person name="Van Beeumen J.J."/>
            <person name="Meyer T.E."/>
        </authorList>
    </citation>
    <scope>NUCLEOTIDE SEQUENCE [LARGE SCALE GENOMIC DNA]</scope>
    <source>
        <strain evidence="2 3">N3</strain>
    </source>
</reference>
<organism evidence="2 3">
    <name type="scientific">Prosthecochloris ethylica</name>
    <dbReference type="NCBI Taxonomy" id="2743976"/>
    <lineage>
        <taxon>Bacteria</taxon>
        <taxon>Pseudomonadati</taxon>
        <taxon>Chlorobiota</taxon>
        <taxon>Chlorobiia</taxon>
        <taxon>Chlorobiales</taxon>
        <taxon>Chlorobiaceae</taxon>
        <taxon>Prosthecochloris</taxon>
    </lineage>
</organism>
<keyword evidence="3" id="KW-1185">Reference proteome</keyword>
<accession>A0ABR9XRN9</accession>
<name>A0ABR9XRN9_9CHLB</name>
<feature type="signal peptide" evidence="1">
    <location>
        <begin position="1"/>
        <end position="22"/>
    </location>
</feature>
<protein>
    <submittedName>
        <fullName evidence="2">Uncharacterized protein</fullName>
    </submittedName>
</protein>
<dbReference type="RefSeq" id="WP_175187233.1">
    <property type="nucleotide sequence ID" value="NZ_JABVZQ010000005.1"/>
</dbReference>
<evidence type="ECO:0000313" key="3">
    <source>
        <dbReference type="Proteomes" id="UP000619838"/>
    </source>
</evidence>
<sequence>MKHTAPLLLLALLFLPLSLAHAVSLDSEGTAYWDPSWSSPSEMDYTFSATERTYAFRGEGHIRQGNESDALPNLYFTYKLEGHYNLNTNTAEEHLTISSSAPQLGAPLTYGAEFACSQDPWLNRSGSCSMKKISGSLNAPRWFSPPLRNKILTDAQVQMLNDAARKEARKLKITEPQQGVSYSSSTPRAFMIRQELPDDMNVQMHQNIRLQLEDTSGNQQPVTRTISRTGSNAYWGTTIDLEPGSWRARAYAISPVAQAPSDAQWTSFTVKPSQVTGEPLQQKPFGITSPRDGKTYLKGKAIALSFEIPAHKVSQASLIEVRVNRLSDTKPGTWPLPPTEVYTTSWTPSGGLALMHAIPADALQKTGRYEINATFYPDGKSGSTIQSYTSRASFTIGSIMQAPIKKMPQFKILQK</sequence>
<comment type="caution">
    <text evidence="2">The sequence shown here is derived from an EMBL/GenBank/DDBJ whole genome shotgun (WGS) entry which is preliminary data.</text>
</comment>
<dbReference type="Proteomes" id="UP000619838">
    <property type="component" value="Unassembled WGS sequence"/>
</dbReference>
<evidence type="ECO:0000256" key="1">
    <source>
        <dbReference type="SAM" id="SignalP"/>
    </source>
</evidence>
<feature type="chain" id="PRO_5046816646" evidence="1">
    <location>
        <begin position="23"/>
        <end position="415"/>
    </location>
</feature>
<gene>
    <name evidence="2" type="ORF">INT08_04685</name>
</gene>
<evidence type="ECO:0000313" key="2">
    <source>
        <dbReference type="EMBL" id="MBF0636475.1"/>
    </source>
</evidence>
<dbReference type="EMBL" id="JADGII010000005">
    <property type="protein sequence ID" value="MBF0636475.1"/>
    <property type="molecule type" value="Genomic_DNA"/>
</dbReference>
<keyword evidence="1" id="KW-0732">Signal</keyword>
<proteinExistence type="predicted"/>